<evidence type="ECO:0000256" key="3">
    <source>
        <dbReference type="SAM" id="MobiDB-lite"/>
    </source>
</evidence>
<evidence type="ECO:0000313" key="6">
    <source>
        <dbReference type="EMBL" id="EHR62017.1"/>
    </source>
</evidence>
<dbReference type="GO" id="GO:0016798">
    <property type="term" value="F:hydrolase activity, acting on glycosyl bonds"/>
    <property type="evidence" value="ECO:0007669"/>
    <property type="project" value="UniProtKB-KW"/>
</dbReference>
<feature type="domain" description="Fibronectin type-III" evidence="5">
    <location>
        <begin position="438"/>
        <end position="532"/>
    </location>
</feature>
<feature type="transmembrane region" description="Helical" evidence="4">
    <location>
        <begin position="29"/>
        <end position="49"/>
    </location>
</feature>
<dbReference type="CDD" id="cd00063">
    <property type="entry name" value="FN3"/>
    <property type="match status" value="1"/>
</dbReference>
<sequence>MTGISYAHNVTATLQSTWRGRVLRGRGPLAAVVLACVAAVVAAVTAVVAPATGLRFVQDGHWVAQPESDLVVHVDGEAKTVDARMRVPDIEPGSSVVHGETSGYVVGRSRIVQFGKSTLTVERTVPAPADEQPAAVETPGGPYLVYREAGMVVRLGPEHATVPVPGPLGEPVATPDGTLWVHRLDSGVLCRLPRDARQVTCPAVAPGGHSGALTVVGSQAVFVDATDDTLRAVSTEGLGPSVPARIDIPDTARVAPRDADGRVAILDGEASRMFLVDAAELDPRRAPSAPVTVDLPQGDFAPPAVSGESVVMLDRTHKSVLTYASDGTPLHEAGLPEKRGDPRLAMAEDGRVYVEGAQGRHVLVVDHDGAVDAVAVVGDEERTSRETSVPPERNTPEREPANTDDETGDARDVRVDESSGGGEPRPNPEPPPDPAGPPGLPPSVSAQADDDTVTVRWGAAQSNGARVTAYHVTWSAPSVAQRSKSVSGGARSTVLTGLDYDTTYTITVTAENRTGRGAPATTSVTVERTPVVTVTRGTTDGYDGCETPECAKMRVVLRNFEPNTEYHIVPYSTNRYYSNEGSSQTTDDNGYVSFEAFHYEGVGDTVWVVVDDRWESNRYVWEAE</sequence>
<keyword evidence="7" id="KW-1185">Reference proteome</keyword>
<name>H5XLX5_9PSEU</name>
<dbReference type="InterPro" id="IPR036116">
    <property type="entry name" value="FN3_sf"/>
</dbReference>
<keyword evidence="4" id="KW-1133">Transmembrane helix</keyword>
<dbReference type="AlphaFoldDB" id="H5XLX5"/>
<dbReference type="Gene3D" id="2.60.40.10">
    <property type="entry name" value="Immunoglobulins"/>
    <property type="match status" value="1"/>
</dbReference>
<keyword evidence="1" id="KW-0326">Glycosidase</keyword>
<organism evidence="6 7">
    <name type="scientific">Saccharomonospora cyanea NA-134</name>
    <dbReference type="NCBI Taxonomy" id="882082"/>
    <lineage>
        <taxon>Bacteria</taxon>
        <taxon>Bacillati</taxon>
        <taxon>Actinomycetota</taxon>
        <taxon>Actinomycetes</taxon>
        <taxon>Pseudonocardiales</taxon>
        <taxon>Pseudonocardiaceae</taxon>
        <taxon>Saccharomonospora</taxon>
    </lineage>
</organism>
<dbReference type="eggNOG" id="COG4733">
    <property type="taxonomic scope" value="Bacteria"/>
</dbReference>
<evidence type="ECO:0000259" key="5">
    <source>
        <dbReference type="PROSITE" id="PS50853"/>
    </source>
</evidence>
<gene>
    <name evidence="6" type="ORF">SaccyDRAFT_3181</name>
</gene>
<reference evidence="6 7" key="1">
    <citation type="submission" date="2011-11" db="EMBL/GenBank/DDBJ databases">
        <title>The Noncontiguous Finished sequence of Saccharomonospora cyanea NA-134.</title>
        <authorList>
            <consortium name="US DOE Joint Genome Institute"/>
            <person name="Lucas S."/>
            <person name="Han J."/>
            <person name="Lapidus A."/>
            <person name="Cheng J.-F."/>
            <person name="Goodwin L."/>
            <person name="Pitluck S."/>
            <person name="Peters L."/>
            <person name="Ovchinnikova G."/>
            <person name="Lu M."/>
            <person name="Detter J.C."/>
            <person name="Han C."/>
            <person name="Tapia R."/>
            <person name="Land M."/>
            <person name="Hauser L."/>
            <person name="Kyrpides N."/>
            <person name="Ivanova N."/>
            <person name="Pagani I."/>
            <person name="Brambilla E.-M."/>
            <person name="Klenk H.-P."/>
            <person name="Woyke T."/>
        </authorList>
    </citation>
    <scope>NUCLEOTIDE SEQUENCE [LARGE SCALE GENOMIC DNA]</scope>
    <source>
        <strain evidence="6 7">NA-134</strain>
    </source>
</reference>
<keyword evidence="4" id="KW-0812">Transmembrane</keyword>
<dbReference type="STRING" id="882082.SaccyDRAFT_3181"/>
<dbReference type="SUPFAM" id="SSF101898">
    <property type="entry name" value="NHL repeat"/>
    <property type="match status" value="1"/>
</dbReference>
<keyword evidence="2" id="KW-0119">Carbohydrate metabolism</keyword>
<dbReference type="InterPro" id="IPR013783">
    <property type="entry name" value="Ig-like_fold"/>
</dbReference>
<evidence type="ECO:0000256" key="2">
    <source>
        <dbReference type="ARBA" id="ARBA00023326"/>
    </source>
</evidence>
<keyword evidence="2" id="KW-0624">Polysaccharide degradation</keyword>
<dbReference type="InterPro" id="IPR003961">
    <property type="entry name" value="FN3_dom"/>
</dbReference>
<feature type="compositionally biased region" description="Pro residues" evidence="3">
    <location>
        <begin position="425"/>
        <end position="441"/>
    </location>
</feature>
<dbReference type="PROSITE" id="PS50853">
    <property type="entry name" value="FN3"/>
    <property type="match status" value="1"/>
</dbReference>
<accession>H5XLX5</accession>
<keyword evidence="4" id="KW-0472">Membrane</keyword>
<dbReference type="Proteomes" id="UP000002791">
    <property type="component" value="Chromosome"/>
</dbReference>
<dbReference type="HOGENOM" id="CLU_437983_0_0_11"/>
<evidence type="ECO:0000256" key="1">
    <source>
        <dbReference type="ARBA" id="ARBA00023295"/>
    </source>
</evidence>
<dbReference type="EMBL" id="CM001440">
    <property type="protein sequence ID" value="EHR62017.1"/>
    <property type="molecule type" value="Genomic_DNA"/>
</dbReference>
<dbReference type="Pfam" id="PF00041">
    <property type="entry name" value="fn3"/>
    <property type="match status" value="1"/>
</dbReference>
<evidence type="ECO:0000313" key="7">
    <source>
        <dbReference type="Proteomes" id="UP000002791"/>
    </source>
</evidence>
<keyword evidence="1" id="KW-0378">Hydrolase</keyword>
<dbReference type="SMART" id="SM00060">
    <property type="entry name" value="FN3"/>
    <property type="match status" value="1"/>
</dbReference>
<dbReference type="SUPFAM" id="SSF49265">
    <property type="entry name" value="Fibronectin type III"/>
    <property type="match status" value="1"/>
</dbReference>
<dbReference type="GO" id="GO:0000272">
    <property type="term" value="P:polysaccharide catabolic process"/>
    <property type="evidence" value="ECO:0007669"/>
    <property type="project" value="UniProtKB-KW"/>
</dbReference>
<protein>
    <submittedName>
        <fullName evidence="6">Fibronectin type III domain-containing protein</fullName>
    </submittedName>
</protein>
<feature type="compositionally biased region" description="Basic and acidic residues" evidence="3">
    <location>
        <begin position="408"/>
        <end position="417"/>
    </location>
</feature>
<evidence type="ECO:0000256" key="4">
    <source>
        <dbReference type="SAM" id="Phobius"/>
    </source>
</evidence>
<dbReference type="OrthoDB" id="3405767at2"/>
<proteinExistence type="predicted"/>
<feature type="region of interest" description="Disordered" evidence="3">
    <location>
        <begin position="375"/>
        <end position="449"/>
    </location>
</feature>